<evidence type="ECO:0000313" key="2">
    <source>
        <dbReference type="EMBL" id="SHJ73876.1"/>
    </source>
</evidence>
<name>A0A1M6LRW8_9BACT</name>
<keyword evidence="3" id="KW-1185">Reference proteome</keyword>
<dbReference type="AlphaFoldDB" id="A0A1M6LRW8"/>
<dbReference type="PANTHER" id="PTHR12788:SF10">
    <property type="entry name" value="PROTEIN-TYROSINE SULFOTRANSFERASE"/>
    <property type="match status" value="1"/>
</dbReference>
<dbReference type="EMBL" id="FQZE01000028">
    <property type="protein sequence ID" value="SHJ73876.1"/>
    <property type="molecule type" value="Genomic_DNA"/>
</dbReference>
<organism evidence="2 3">
    <name type="scientific">Tangfeifania diversioriginum</name>
    <dbReference type="NCBI Taxonomy" id="1168035"/>
    <lineage>
        <taxon>Bacteria</taxon>
        <taxon>Pseudomonadati</taxon>
        <taxon>Bacteroidota</taxon>
        <taxon>Bacteroidia</taxon>
        <taxon>Marinilabiliales</taxon>
        <taxon>Prolixibacteraceae</taxon>
        <taxon>Tangfeifania</taxon>
    </lineage>
</organism>
<reference evidence="2 3" key="1">
    <citation type="submission" date="2016-11" db="EMBL/GenBank/DDBJ databases">
        <authorList>
            <person name="Jaros S."/>
            <person name="Januszkiewicz K."/>
            <person name="Wedrychowicz H."/>
        </authorList>
    </citation>
    <scope>NUCLEOTIDE SEQUENCE [LARGE SCALE GENOMIC DNA]</scope>
    <source>
        <strain evidence="2 3">DSM 27063</strain>
    </source>
</reference>
<dbReference type="PANTHER" id="PTHR12788">
    <property type="entry name" value="PROTEIN-TYROSINE SULFOTRANSFERASE 2"/>
    <property type="match status" value="1"/>
</dbReference>
<dbReference type="RefSeq" id="WP_073171811.1">
    <property type="nucleotide sequence ID" value="NZ_FQZE01000028.1"/>
</dbReference>
<dbReference type="Proteomes" id="UP000184050">
    <property type="component" value="Unassembled WGS sequence"/>
</dbReference>
<dbReference type="SUPFAM" id="SSF52540">
    <property type="entry name" value="P-loop containing nucleoside triphosphate hydrolases"/>
    <property type="match status" value="1"/>
</dbReference>
<dbReference type="InterPro" id="IPR026634">
    <property type="entry name" value="TPST-like"/>
</dbReference>
<protein>
    <submittedName>
        <fullName evidence="2">Sulfotransferase family protein</fullName>
    </submittedName>
</protein>
<proteinExistence type="predicted"/>
<dbReference type="Gene3D" id="3.40.50.300">
    <property type="entry name" value="P-loop containing nucleotide triphosphate hydrolases"/>
    <property type="match status" value="1"/>
</dbReference>
<gene>
    <name evidence="2" type="ORF">SAMN05444280_1286</name>
</gene>
<dbReference type="STRING" id="1168035.SAMN05444280_1286"/>
<dbReference type="Pfam" id="PF13469">
    <property type="entry name" value="Sulfotransfer_3"/>
    <property type="match status" value="1"/>
</dbReference>
<dbReference type="OrthoDB" id="5432096at2"/>
<accession>A0A1M6LRW8</accession>
<dbReference type="InterPro" id="IPR027417">
    <property type="entry name" value="P-loop_NTPase"/>
</dbReference>
<sequence>MIKLNPFLRRVFKTYGEPAPKEYNMPLFVTGCMRSGTTLLVDKLSTHPQLLKIGVELNDVWTKIGGASIKGHCDYKNATDASGYYTYQMTNYFSDFIHESKTLKRHLMRANSRLNYKTGRVFYDWPNIIPVNKSPHLMNKIGYVRSLFPQSKFIIIIRDIYGHSASMKHHFLKLHRTKSLLYYVPNEKHACWSNTSNKNTITGVKYYPENFELIPEMWFKLNILALETVKTLAEEQVLIVSYENLVNDQENTIKRIFQFLKLDEKHEHHIEKIAKSKVNIINATTKGEPLEKWKKQLTTEEKESVKRTISKNKEYYKIISEAISI</sequence>
<evidence type="ECO:0000313" key="3">
    <source>
        <dbReference type="Proteomes" id="UP000184050"/>
    </source>
</evidence>
<keyword evidence="1 2" id="KW-0808">Transferase</keyword>
<evidence type="ECO:0000256" key="1">
    <source>
        <dbReference type="ARBA" id="ARBA00022679"/>
    </source>
</evidence>
<dbReference type="GO" id="GO:0008476">
    <property type="term" value="F:protein-tyrosine sulfotransferase activity"/>
    <property type="evidence" value="ECO:0007669"/>
    <property type="project" value="InterPro"/>
</dbReference>